<dbReference type="InterPro" id="IPR025667">
    <property type="entry name" value="SprB_repeat"/>
</dbReference>
<feature type="domain" description="PKD" evidence="1">
    <location>
        <begin position="2528"/>
        <end position="2592"/>
    </location>
</feature>
<evidence type="ECO:0000313" key="3">
    <source>
        <dbReference type="Proteomes" id="UP001597414"/>
    </source>
</evidence>
<sequence>MKKIYSYFLFFQVILTFLLLNSFESQAQIIVQDSFFSECRRSVEFRVSGGVAPYTYVWSFEGEVVQTDSNLSGSQSSLLSQAQAGTYTVRVTDNVGNTLVRNFSFLGVTNFELDVMVEDIVVCGNETTAVISGDISGGLAPYTIRFYNLDGDLVRTINNFPGGQLSLNGIPAGEYLVEVEDANLCIELTNIEIPEIEPIELNPAVGVGTFPATCGDNGGVSFVVEGFSGEVRYRIIQRRGNRNFTVITGWTVAPGGVIFYDQLPSGNYVLEIIDLYRNEDCPFQLDFTIGQETLLDFTATSTDITCFGETDGTITIRADRVFMGFAYPPQSINVDIIGPNGNIIVNNAIIPIGTNSGENTFTGLAPGTYTIRIRHGGVNYPVCEQQLTVTIEAPSSSINLITSSTPVSCFGENDGRASVVASGGWRGFTYLWSNGATTATATGLAPGNYSVTVTDAEGCTAVANVTVTGPPSALTASINGLNELTCAGSNDGSAEVTNVSGGWGNYTYLWSSGETTPIAYNLPSGPNTVTIRDSGGCELVLNVNIGVPPAPNVTSSPVRPTCFGGSDGSLRIQIADNTRTFAVTVNGVTLVGNDVLFENLQAGTYFANIAYDGGACQIIHEATISAAPQIIINDANLNIQDVLCHGNGNGSITGLQVIGGTGALTYQWQVRSGGSFVNIPGQTGLNLFNLSGGVYRIVVRDANNCTVNRQFEILEPSPLSVNGPVVTNVNCYGEDSGTVSFSISGGTAPYTYSLNGGTPATTFESNVTITGLTASNNNFIEVRDANNCQVPNLNFNITSLPEITVNSINVTPEVCAGQNNGSISITFSGGSGSLGVQWFVAGNFATVLSNSASLNNRGPGEYTARIFDLTNPNCFILQNVTIPPTPAIDLQLAGPPTNVSCFGEETGAININVSGGTGGYTFLWTGPNGFTANTQNVSDIPGGLYTVRVTDANGCFRELNNILVSQPPSGVQVNVLNIIEPTCYDSEDGRIEIQAAGGNPGYTFEWFRDEGMGNIVPVPGTSSTLSNIGSGNYFVRVTDANGCSVEELIAVDGPDPIQINVLNVDDISCVGRNDGRIFIEVTGGTGIYFFNWDHGFINQNATNLSAGSYSVTVRDANGCEARIENIIVDEPELLEINLIEAVAPTCVYDDGSIEVSFTGGIAGLESSQWYNVQTGDLIAENTNIVTGLTPGFYRVEFNNGANCTVSEIIRLPGPPNPLRILASTQDPLCPGGAGLLNLSATGGVPGYTFQIFLGGIWQEVNSTILSGLTVGNYDVRVTDSTGCEDHTTITINDDSEPLFYSVEIEQDVSCFNGNDGVIVFEIFGNTSNLNSVQWYRRTLPSGVAPVNTSDLNNLIAGTYFFVLTYDGDCTTESEDYVITQPEEIVVSTNQVQPVCIDDFGSFQLTVNGGKAGKTIQISSPNGTNIIYEGENTGVFNFNNLPPGNYTWSVEDPGCGITSGNFTVNAVIKPSFSFNSQDISCFGANDGILNIIDPIVASGRTFTVLINNVSQGAMQSFNNLAPGNYQVRIIDNFGCLSDPVLVQILGPSRPLEIINFNKEDGECFGTPTGSISFEIEGGRPLYRAILTNATGLNLELSDLAGNTTYEFENLVAGDYILNIIDRDGICQVSRNFVINQPDFVTVNYVSPEISCEPNLTYISLTITGGQQPYIITWERFNYGTSTWELIPYNGLLLDNVGPGLYKYTVEDGNSCGAVTEDILITEPPAFEINYTKGEILCFGGNTIIEFSATFGNADNFTFYVNGSQIFGNLFTAVAGIYTAYAINNVTGCRSQDILIQIDQPAAPLTLQQFTSENLSCYESGNGRISFTLIGGTAPYIINFQGETFSGNEGEEIVFDNLVANVNYSFTATDSNGCPVLIPSRTLSQPLPIQVNVSNTEIRCSGNLARINLQVTGGTTPYEINWAFSTDGVNFTPDPGLTNATQLTNLSGGYYRYTITDQGCDPIEDVIYIHEPLPIQVIPEVINVTCHGESTGAINLDIRGGTGSYSVQWSNGMIGSSISGLRAGTYTVFIVDENSCVISRTYTITQPDSPIQVEADFATFYCSFDDEISLNINVTGGTAPYTFLWSNGSTAQNLVGIEPGSYTVRITDAEGCEIEATYEIPPRILPIEIELEANQVICSPGERVEITANVTGGSAPYTYLWSNGATTPIISDLGPGTYTLTVTDINGCRTQKSIEILPAPNWRLNLEALSPVSCFGGNDGSIQLSLIAAREPVSIRWSHGLEDQLFAGNLTAGTYSVTVEDSLGCTITSAFNIREPEILTLTEVVENSQCAGFNNGSISLNIQGGSAPYTFRWSHGPNSRNLRNLAPGDYSVIVTDRNGCSTAANYTILEPEPLEIISDFTEEVLCHGDLDGYIRIDIQGGIQPYEVTWSDDPNLSSLYRSNLPAGVYTVSVRDDNDCRIEQTFNIQEPDRLEVRLDTRYQVDCENQELVGIAFIDITGGKGDYSIFWSNGDTDVMETFFYEDGELSVMVYDENGCFAEDLEVIVMPLAFSEADFTYSVISLGTIGEILVNDPVQFIDKTLGNVIAWEWDFGDGNKSNEQNPTHTYKKPGIYTITLMTFDALGCVSSASIEVEVLSSYRIMVPNAFTPNGDGINDTFIPKMRGIDEFEMHIFNKWGELIYSCYDREDKGWDGRLRGVMSPNGNYVYKIVFKANDGETGSQTGVFTLIL</sequence>
<dbReference type="NCBIfam" id="TIGR04131">
    <property type="entry name" value="Bac_Flav_CTERM"/>
    <property type="match status" value="1"/>
</dbReference>
<gene>
    <name evidence="2" type="ORF">ACFSKV_07230</name>
</gene>
<dbReference type="EMBL" id="JBHUIV010000010">
    <property type="protein sequence ID" value="MFD2201353.1"/>
    <property type="molecule type" value="Genomic_DNA"/>
</dbReference>
<dbReference type="RefSeq" id="WP_380801273.1">
    <property type="nucleotide sequence ID" value="NZ_JBHUIV010000010.1"/>
</dbReference>
<dbReference type="Pfam" id="PF13585">
    <property type="entry name" value="CHU_C"/>
    <property type="match status" value="1"/>
</dbReference>
<evidence type="ECO:0000259" key="1">
    <source>
        <dbReference type="PROSITE" id="PS50093"/>
    </source>
</evidence>
<dbReference type="InterPro" id="IPR026341">
    <property type="entry name" value="T9SS_type_B"/>
</dbReference>
<accession>A0ABW5B642</accession>
<dbReference type="Gene3D" id="2.60.40.10">
    <property type="entry name" value="Immunoglobulins"/>
    <property type="match status" value="3"/>
</dbReference>
<protein>
    <submittedName>
        <fullName evidence="2">Gliding motility-associated C-terminal domain-containing protein</fullName>
    </submittedName>
</protein>
<dbReference type="InterPro" id="IPR000601">
    <property type="entry name" value="PKD_dom"/>
</dbReference>
<evidence type="ECO:0000313" key="2">
    <source>
        <dbReference type="EMBL" id="MFD2201353.1"/>
    </source>
</evidence>
<dbReference type="SUPFAM" id="SSF49299">
    <property type="entry name" value="PKD domain"/>
    <property type="match status" value="1"/>
</dbReference>
<keyword evidence="3" id="KW-1185">Reference proteome</keyword>
<dbReference type="Pfam" id="PF13573">
    <property type="entry name" value="SprB"/>
    <property type="match status" value="14"/>
</dbReference>
<dbReference type="PROSITE" id="PS50093">
    <property type="entry name" value="PKD"/>
    <property type="match status" value="1"/>
</dbReference>
<organism evidence="2 3">
    <name type="scientific">Shivajiella indica</name>
    <dbReference type="NCBI Taxonomy" id="872115"/>
    <lineage>
        <taxon>Bacteria</taxon>
        <taxon>Pseudomonadati</taxon>
        <taxon>Bacteroidota</taxon>
        <taxon>Cytophagia</taxon>
        <taxon>Cytophagales</taxon>
        <taxon>Cyclobacteriaceae</taxon>
        <taxon>Shivajiella</taxon>
    </lineage>
</organism>
<reference evidence="3" key="1">
    <citation type="journal article" date="2019" name="Int. J. Syst. Evol. Microbiol.">
        <title>The Global Catalogue of Microorganisms (GCM) 10K type strain sequencing project: providing services to taxonomists for standard genome sequencing and annotation.</title>
        <authorList>
            <consortium name="The Broad Institute Genomics Platform"/>
            <consortium name="The Broad Institute Genome Sequencing Center for Infectious Disease"/>
            <person name="Wu L."/>
            <person name="Ma J."/>
        </authorList>
    </citation>
    <scope>NUCLEOTIDE SEQUENCE [LARGE SCALE GENOMIC DNA]</scope>
    <source>
        <strain evidence="3">KCTC 19812</strain>
    </source>
</reference>
<proteinExistence type="predicted"/>
<dbReference type="Gene3D" id="2.60.40.740">
    <property type="match status" value="4"/>
</dbReference>
<dbReference type="Proteomes" id="UP001597414">
    <property type="component" value="Unassembled WGS sequence"/>
</dbReference>
<dbReference type="InterPro" id="IPR022409">
    <property type="entry name" value="PKD/Chitinase_dom"/>
</dbReference>
<dbReference type="Pfam" id="PF18911">
    <property type="entry name" value="PKD_4"/>
    <property type="match status" value="1"/>
</dbReference>
<dbReference type="SMART" id="SM00089">
    <property type="entry name" value="PKD"/>
    <property type="match status" value="3"/>
</dbReference>
<dbReference type="CDD" id="cd00146">
    <property type="entry name" value="PKD"/>
    <property type="match status" value="1"/>
</dbReference>
<dbReference type="InterPro" id="IPR035986">
    <property type="entry name" value="PKD_dom_sf"/>
</dbReference>
<dbReference type="InterPro" id="IPR013783">
    <property type="entry name" value="Ig-like_fold"/>
</dbReference>
<comment type="caution">
    <text evidence="2">The sequence shown here is derived from an EMBL/GenBank/DDBJ whole genome shotgun (WGS) entry which is preliminary data.</text>
</comment>
<name>A0ABW5B642_9BACT</name>